<accession>A0A8H8U4Q8</accession>
<dbReference type="InterPro" id="IPR048333">
    <property type="entry name" value="HA2_WH"/>
</dbReference>
<evidence type="ECO:0000256" key="4">
    <source>
        <dbReference type="ARBA" id="ARBA00022806"/>
    </source>
</evidence>
<dbReference type="Pfam" id="PF07717">
    <property type="entry name" value="OB_NTP_bind"/>
    <property type="match status" value="1"/>
</dbReference>
<dbReference type="GO" id="GO:0003724">
    <property type="term" value="F:RNA helicase activity"/>
    <property type="evidence" value="ECO:0007669"/>
    <property type="project" value="UniProtKB-EC"/>
</dbReference>
<feature type="compositionally biased region" description="Basic and acidic residues" evidence="7">
    <location>
        <begin position="440"/>
        <end position="450"/>
    </location>
</feature>
<dbReference type="InterPro" id="IPR011545">
    <property type="entry name" value="DEAD/DEAH_box_helicase_dom"/>
</dbReference>
<dbReference type="Pfam" id="PF04408">
    <property type="entry name" value="WHD_HA2"/>
    <property type="match status" value="1"/>
</dbReference>
<dbReference type="SMART" id="SM00490">
    <property type="entry name" value="HELICc"/>
    <property type="match status" value="1"/>
</dbReference>
<dbReference type="GO" id="GO:0045943">
    <property type="term" value="P:positive regulation of transcription by RNA polymerase I"/>
    <property type="evidence" value="ECO:0007669"/>
    <property type="project" value="TreeGrafter"/>
</dbReference>
<dbReference type="SUPFAM" id="SSF52540">
    <property type="entry name" value="P-loop containing nucleoside triphosphate hydrolases"/>
    <property type="match status" value="1"/>
</dbReference>
<evidence type="ECO:0000313" key="11">
    <source>
        <dbReference type="Proteomes" id="UP000431533"/>
    </source>
</evidence>
<evidence type="ECO:0000313" key="10">
    <source>
        <dbReference type="EMBL" id="TVY30478.1"/>
    </source>
</evidence>
<dbReference type="PROSITE" id="PS51192">
    <property type="entry name" value="HELICASE_ATP_BIND_1"/>
    <property type="match status" value="1"/>
</dbReference>
<dbReference type="InterPro" id="IPR007502">
    <property type="entry name" value="Helicase-assoc_dom"/>
</dbReference>
<dbReference type="Pfam" id="PF00271">
    <property type="entry name" value="Helicase_C"/>
    <property type="match status" value="1"/>
</dbReference>
<dbReference type="GO" id="GO:0005524">
    <property type="term" value="F:ATP binding"/>
    <property type="evidence" value="ECO:0007669"/>
    <property type="project" value="UniProtKB-KW"/>
</dbReference>
<feature type="region of interest" description="Disordered" evidence="7">
    <location>
        <begin position="1"/>
        <end position="144"/>
    </location>
</feature>
<evidence type="ECO:0000256" key="2">
    <source>
        <dbReference type="ARBA" id="ARBA00022741"/>
    </source>
</evidence>
<feature type="compositionally biased region" description="Polar residues" evidence="7">
    <location>
        <begin position="60"/>
        <end position="76"/>
    </location>
</feature>
<dbReference type="GeneID" id="41980721"/>
<dbReference type="Pfam" id="PF00270">
    <property type="entry name" value="DEAD"/>
    <property type="match status" value="1"/>
</dbReference>
<dbReference type="CDD" id="cd17917">
    <property type="entry name" value="DEXHc_RHA-like"/>
    <property type="match status" value="1"/>
</dbReference>
<keyword evidence="2" id="KW-0547">Nucleotide-binding</keyword>
<dbReference type="SMART" id="SM00487">
    <property type="entry name" value="DEXDc"/>
    <property type="match status" value="1"/>
</dbReference>
<dbReference type="PROSITE" id="PS51194">
    <property type="entry name" value="HELICASE_CTER"/>
    <property type="match status" value="1"/>
</dbReference>
<dbReference type="GO" id="GO:0003725">
    <property type="term" value="F:double-stranded RNA binding"/>
    <property type="evidence" value="ECO:0007669"/>
    <property type="project" value="TreeGrafter"/>
</dbReference>
<keyword evidence="5" id="KW-0067">ATP-binding</keyword>
<dbReference type="InterPro" id="IPR014001">
    <property type="entry name" value="Helicase_ATP-bd"/>
</dbReference>
<dbReference type="AlphaFoldDB" id="A0A8H8U4Q8"/>
<dbReference type="EC" id="3.6.4.13" evidence="1"/>
<dbReference type="InterPro" id="IPR027417">
    <property type="entry name" value="P-loop_NTPase"/>
</dbReference>
<dbReference type="InterPro" id="IPR002464">
    <property type="entry name" value="DNA/RNA_helicase_DEAH_CS"/>
</dbReference>
<comment type="caution">
    <text evidence="10">The sequence shown here is derived from an EMBL/GenBank/DDBJ whole genome shotgun (WGS) entry which is preliminary data.</text>
</comment>
<dbReference type="Proteomes" id="UP000431533">
    <property type="component" value="Unassembled WGS sequence"/>
</dbReference>
<evidence type="ECO:0000256" key="5">
    <source>
        <dbReference type="ARBA" id="ARBA00022840"/>
    </source>
</evidence>
<dbReference type="GO" id="GO:1990904">
    <property type="term" value="C:ribonucleoprotein complex"/>
    <property type="evidence" value="ECO:0007669"/>
    <property type="project" value="UniProtKB-ARBA"/>
</dbReference>
<feature type="domain" description="Helicase C-terminal" evidence="9">
    <location>
        <begin position="516"/>
        <end position="697"/>
    </location>
</feature>
<dbReference type="GO" id="GO:0005730">
    <property type="term" value="C:nucleolus"/>
    <property type="evidence" value="ECO:0007669"/>
    <property type="project" value="TreeGrafter"/>
</dbReference>
<name>A0A8H8U4Q8_9HELO</name>
<feature type="compositionally biased region" description="Polar residues" evidence="7">
    <location>
        <begin position="118"/>
        <end position="144"/>
    </location>
</feature>
<feature type="domain" description="Helicase ATP-binding" evidence="8">
    <location>
        <begin position="175"/>
        <end position="369"/>
    </location>
</feature>
<dbReference type="Gene3D" id="1.20.120.1080">
    <property type="match status" value="1"/>
</dbReference>
<keyword evidence="4 10" id="KW-0347">Helicase</keyword>
<feature type="compositionally biased region" description="Basic and acidic residues" evidence="7">
    <location>
        <begin position="1"/>
        <end position="10"/>
    </location>
</feature>
<reference evidence="10 11" key="1">
    <citation type="submission" date="2018-05" db="EMBL/GenBank/DDBJ databases">
        <title>Genome sequencing and assembly of the regulated plant pathogen Lachnellula willkommii and related sister species for the development of diagnostic species identification markers.</title>
        <authorList>
            <person name="Giroux E."/>
            <person name="Bilodeau G."/>
        </authorList>
    </citation>
    <scope>NUCLEOTIDE SEQUENCE [LARGE SCALE GENOMIC DNA]</scope>
    <source>
        <strain evidence="10 11">CBS 185.66</strain>
    </source>
</reference>
<dbReference type="SMART" id="SM00847">
    <property type="entry name" value="HA2"/>
    <property type="match status" value="1"/>
</dbReference>
<dbReference type="PANTHER" id="PTHR18934">
    <property type="entry name" value="ATP-DEPENDENT RNA HELICASE"/>
    <property type="match status" value="1"/>
</dbReference>
<evidence type="ECO:0000256" key="6">
    <source>
        <dbReference type="ARBA" id="ARBA00047984"/>
    </source>
</evidence>
<dbReference type="EMBL" id="QGMH01000007">
    <property type="protein sequence ID" value="TVY30478.1"/>
    <property type="molecule type" value="Genomic_DNA"/>
</dbReference>
<dbReference type="OrthoDB" id="10253254at2759"/>
<sequence length="963" mass="107725">MPEKVYKKFEDDDPKPSVASSEINGTSSGTNLEKKKKKSSGHTAATNTVNERKRFPDGTPKSQSPVKSNTAQTSEADTIDKQKTKRPKTSSFANDDTKSKSAKPHGVNGTVPEKGQRQDNVSRTGQGVQKTQQNGVSKPQYNRNSPHIQELLRIAKALEETRMTLPIWSQKANIRWSLRLHDVMLLNGETGSGKSTQVPQFLYTEPWCQRQKVTVEENGRKQEINVGGMIAITQPRRIAAMTLAQRVARELGSPLKQGQDPKLEGKVGFSVRFDTFVPKGTRIKFVTEGTLLQEMLHDPYLTKYSAVIVDEIHERSVDVDLIAGFLRQIVHGDKKGRGGVPLKVVLMSATMDLGGYEAFFAKPEWDPTYVPGQNYGKVLAPHIPENEKLLDELKKHEEAPKTKLKKKPVKNGAMKDGKANGTRDAQNNVNGGYKKAAGKNGEEPRSRRSSTDTTCSSWSGISDPIEMIEEAKIKTIPGIPEGDIEPSGVGNEYVRGRQYSVDIIYEREKPLDVLERMRQVIIDINSQEALPGDILAFVTGQDDIETLQRQLNQEVAKSEKKKEKVPRMKVMPLYGSLSAEAQQAAFEPVRERFTRKVVLATNIAETSVTVSGVRYVVDGGMVKVKRYRAALGMDSLLPTAISKVSAVQRLGRAAREAKGRCWRIYTKEQYESFNEDDIPEILRSSALEAVLKMKARGVRNPLTFPLMDIPDTENLKKALGQLVGMGALEQTQELTEIGRKMARFPLPAQYGRVVIAAAEPEANCLLEVIDIISLLTTESEIFANPKSEEDNEAFESSRNDITRREGDLITLLTTMQRYISENTDRNVWCEKHHVNARAMRMAVNIRKQLHTLCFDQKLLTERPSNMPQLFEPTSPEKAETILKTFLGAFGTRTATLRPDGTYMTLQPKNKIVIHPSSVLYGRKVEAIMFLEHVFTKKNYAKKVSAIQAQWIVEAMQFERFKSG</sequence>
<organism evidence="10 11">
    <name type="scientific">Lachnellula hyalina</name>
    <dbReference type="NCBI Taxonomy" id="1316788"/>
    <lineage>
        <taxon>Eukaryota</taxon>
        <taxon>Fungi</taxon>
        <taxon>Dikarya</taxon>
        <taxon>Ascomycota</taxon>
        <taxon>Pezizomycotina</taxon>
        <taxon>Leotiomycetes</taxon>
        <taxon>Helotiales</taxon>
        <taxon>Lachnaceae</taxon>
        <taxon>Lachnellula</taxon>
    </lineage>
</organism>
<evidence type="ECO:0000259" key="9">
    <source>
        <dbReference type="PROSITE" id="PS51194"/>
    </source>
</evidence>
<comment type="catalytic activity">
    <reaction evidence="6">
        <text>ATP + H2O = ADP + phosphate + H(+)</text>
        <dbReference type="Rhea" id="RHEA:13065"/>
        <dbReference type="ChEBI" id="CHEBI:15377"/>
        <dbReference type="ChEBI" id="CHEBI:15378"/>
        <dbReference type="ChEBI" id="CHEBI:30616"/>
        <dbReference type="ChEBI" id="CHEBI:43474"/>
        <dbReference type="ChEBI" id="CHEBI:456216"/>
        <dbReference type="EC" id="3.6.4.13"/>
    </reaction>
</comment>
<evidence type="ECO:0000259" key="8">
    <source>
        <dbReference type="PROSITE" id="PS51192"/>
    </source>
</evidence>
<feature type="compositionally biased region" description="Polar residues" evidence="7">
    <location>
        <begin position="18"/>
        <end position="31"/>
    </location>
</feature>
<evidence type="ECO:0000256" key="1">
    <source>
        <dbReference type="ARBA" id="ARBA00012552"/>
    </source>
</evidence>
<protein>
    <recommendedName>
        <fullName evidence="1">RNA helicase</fullName>
        <ecNumber evidence="1">3.6.4.13</ecNumber>
    </recommendedName>
</protein>
<keyword evidence="3" id="KW-0378">Hydrolase</keyword>
<feature type="region of interest" description="Disordered" evidence="7">
    <location>
        <begin position="395"/>
        <end position="461"/>
    </location>
</feature>
<dbReference type="PROSITE" id="PS00690">
    <property type="entry name" value="DEAH_ATP_HELICASE"/>
    <property type="match status" value="1"/>
</dbReference>
<dbReference type="GO" id="GO:0016787">
    <property type="term" value="F:hydrolase activity"/>
    <property type="evidence" value="ECO:0007669"/>
    <property type="project" value="UniProtKB-KW"/>
</dbReference>
<dbReference type="RefSeq" id="XP_031009264.1">
    <property type="nucleotide sequence ID" value="XM_031145515.1"/>
</dbReference>
<dbReference type="PANTHER" id="PTHR18934:SF118">
    <property type="entry name" value="ATP-DEPENDENT RNA HELICASE DHX33"/>
    <property type="match status" value="1"/>
</dbReference>
<proteinExistence type="predicted"/>
<dbReference type="CDD" id="cd18791">
    <property type="entry name" value="SF2_C_RHA"/>
    <property type="match status" value="1"/>
</dbReference>
<dbReference type="InterPro" id="IPR001650">
    <property type="entry name" value="Helicase_C-like"/>
</dbReference>
<evidence type="ECO:0000256" key="3">
    <source>
        <dbReference type="ARBA" id="ARBA00022801"/>
    </source>
</evidence>
<dbReference type="Pfam" id="PF21010">
    <property type="entry name" value="HA2_C"/>
    <property type="match status" value="1"/>
</dbReference>
<dbReference type="InterPro" id="IPR011709">
    <property type="entry name" value="DEAD-box_helicase_OB_fold"/>
</dbReference>
<evidence type="ECO:0000256" key="7">
    <source>
        <dbReference type="SAM" id="MobiDB-lite"/>
    </source>
</evidence>
<gene>
    <name evidence="10" type="primary">prh1</name>
    <name evidence="10" type="ORF">LHYA1_G000523</name>
</gene>
<dbReference type="Gene3D" id="3.40.50.300">
    <property type="entry name" value="P-loop containing nucleotide triphosphate hydrolases"/>
    <property type="match status" value="2"/>
</dbReference>
<feature type="compositionally biased region" description="Low complexity" evidence="7">
    <location>
        <begin position="427"/>
        <end position="439"/>
    </location>
</feature>
<keyword evidence="11" id="KW-1185">Reference proteome</keyword>